<dbReference type="InterPro" id="IPR036291">
    <property type="entry name" value="NAD(P)-bd_dom_sf"/>
</dbReference>
<keyword evidence="3" id="KW-1185">Reference proteome</keyword>
<dbReference type="Proteomes" id="UP000316921">
    <property type="component" value="Chromosome"/>
</dbReference>
<evidence type="ECO:0000259" key="1">
    <source>
        <dbReference type="Pfam" id="PF01370"/>
    </source>
</evidence>
<protein>
    <submittedName>
        <fullName evidence="2">NAD dependent epimerase/dehydratase family protein</fullName>
    </submittedName>
</protein>
<name>A0A518BSJ4_9BACT</name>
<dbReference type="Pfam" id="PF01370">
    <property type="entry name" value="Epimerase"/>
    <property type="match status" value="1"/>
</dbReference>
<dbReference type="Gene3D" id="3.40.50.720">
    <property type="entry name" value="NAD(P)-binding Rossmann-like Domain"/>
    <property type="match status" value="1"/>
</dbReference>
<organism evidence="2 3">
    <name type="scientific">Engelhardtia mirabilis</name>
    <dbReference type="NCBI Taxonomy" id="2528011"/>
    <lineage>
        <taxon>Bacteria</taxon>
        <taxon>Pseudomonadati</taxon>
        <taxon>Planctomycetota</taxon>
        <taxon>Planctomycetia</taxon>
        <taxon>Planctomycetia incertae sedis</taxon>
        <taxon>Engelhardtia</taxon>
    </lineage>
</organism>
<evidence type="ECO:0000313" key="2">
    <source>
        <dbReference type="EMBL" id="QDU69941.1"/>
    </source>
</evidence>
<dbReference type="AlphaFoldDB" id="A0A518BSJ4"/>
<dbReference type="EMBL" id="CP036287">
    <property type="protein sequence ID" value="QDU69941.1"/>
    <property type="molecule type" value="Genomic_DNA"/>
</dbReference>
<dbReference type="KEGG" id="pbap:Pla133_50640"/>
<dbReference type="PANTHER" id="PTHR43245:SF13">
    <property type="entry name" value="UDP-D-APIOSE_UDP-D-XYLOSE SYNTHASE 2"/>
    <property type="match status" value="1"/>
</dbReference>
<proteinExistence type="predicted"/>
<accession>A0A518BSJ4</accession>
<sequence length="344" mass="37264">MKILILGGTRFVGRHLATEALLRGHELTLFNRGRSGPGLFPNAEHRRGDRDGGLDALAEGEWDACFDTSGQTPRQVEASTDLLAERVGHYGFISSASAYADRDRAPLSEDAPLASADSPDDLDRRVATTYGARKAACEEVVRKRFGARASILRPSLVAGPYDDSGRFDYWLRRALSGGELLAPGPAHDPVQLLDARDLATFALDLAEREIGGTYNVAGPADDVTFMGLVRGAVNAAGSAARVTWVDPGFLLERGAEPWTEIPLWIPEDGPRGLHGLDVSAARARGFAPRQVGETLRDTLVWIENSATEPVAGIGLDPQRERELLREWHRSQAMSRTLLAAGHEI</sequence>
<evidence type="ECO:0000313" key="3">
    <source>
        <dbReference type="Proteomes" id="UP000316921"/>
    </source>
</evidence>
<gene>
    <name evidence="2" type="ORF">Pla133_50640</name>
</gene>
<dbReference type="InterPro" id="IPR050177">
    <property type="entry name" value="Lipid_A_modif_metabolic_enz"/>
</dbReference>
<reference evidence="2 3" key="1">
    <citation type="submission" date="2019-02" db="EMBL/GenBank/DDBJ databases">
        <title>Deep-cultivation of Planctomycetes and their phenomic and genomic characterization uncovers novel biology.</title>
        <authorList>
            <person name="Wiegand S."/>
            <person name="Jogler M."/>
            <person name="Boedeker C."/>
            <person name="Pinto D."/>
            <person name="Vollmers J."/>
            <person name="Rivas-Marin E."/>
            <person name="Kohn T."/>
            <person name="Peeters S.H."/>
            <person name="Heuer A."/>
            <person name="Rast P."/>
            <person name="Oberbeckmann S."/>
            <person name="Bunk B."/>
            <person name="Jeske O."/>
            <person name="Meyerdierks A."/>
            <person name="Storesund J.E."/>
            <person name="Kallscheuer N."/>
            <person name="Luecker S."/>
            <person name="Lage O.M."/>
            <person name="Pohl T."/>
            <person name="Merkel B.J."/>
            <person name="Hornburger P."/>
            <person name="Mueller R.-W."/>
            <person name="Bruemmer F."/>
            <person name="Labrenz M."/>
            <person name="Spormann A.M."/>
            <person name="Op den Camp H."/>
            <person name="Overmann J."/>
            <person name="Amann R."/>
            <person name="Jetten M.S.M."/>
            <person name="Mascher T."/>
            <person name="Medema M.H."/>
            <person name="Devos D.P."/>
            <person name="Kaster A.-K."/>
            <person name="Ovreas L."/>
            <person name="Rohde M."/>
            <person name="Galperin M.Y."/>
            <person name="Jogler C."/>
        </authorList>
    </citation>
    <scope>NUCLEOTIDE SEQUENCE [LARGE SCALE GENOMIC DNA]</scope>
    <source>
        <strain evidence="2 3">Pla133</strain>
    </source>
</reference>
<dbReference type="InterPro" id="IPR001509">
    <property type="entry name" value="Epimerase_deHydtase"/>
</dbReference>
<dbReference type="PANTHER" id="PTHR43245">
    <property type="entry name" value="BIFUNCTIONAL POLYMYXIN RESISTANCE PROTEIN ARNA"/>
    <property type="match status" value="1"/>
</dbReference>
<feature type="domain" description="NAD-dependent epimerase/dehydratase" evidence="1">
    <location>
        <begin position="3"/>
        <end position="217"/>
    </location>
</feature>
<dbReference type="SUPFAM" id="SSF51735">
    <property type="entry name" value="NAD(P)-binding Rossmann-fold domains"/>
    <property type="match status" value="1"/>
</dbReference>
<dbReference type="RefSeq" id="WP_145070308.1">
    <property type="nucleotide sequence ID" value="NZ_CP036287.1"/>
</dbReference>